<feature type="compositionally biased region" description="Basic and acidic residues" evidence="2">
    <location>
        <begin position="472"/>
        <end position="490"/>
    </location>
</feature>
<feature type="coiled-coil region" evidence="1">
    <location>
        <begin position="671"/>
        <end position="698"/>
    </location>
</feature>
<evidence type="ECO:0000313" key="3">
    <source>
        <dbReference type="EMBL" id="KAF9337631.1"/>
    </source>
</evidence>
<feature type="region of interest" description="Disordered" evidence="2">
    <location>
        <begin position="106"/>
        <end position="135"/>
    </location>
</feature>
<feature type="compositionally biased region" description="Polar residues" evidence="2">
    <location>
        <begin position="171"/>
        <end position="209"/>
    </location>
</feature>
<feature type="compositionally biased region" description="Polar residues" evidence="2">
    <location>
        <begin position="807"/>
        <end position="826"/>
    </location>
</feature>
<feature type="compositionally biased region" description="Low complexity" evidence="2">
    <location>
        <begin position="523"/>
        <end position="534"/>
    </location>
</feature>
<dbReference type="EMBL" id="JAAAUY010000021">
    <property type="protein sequence ID" value="KAF9337631.1"/>
    <property type="molecule type" value="Genomic_DNA"/>
</dbReference>
<feature type="compositionally biased region" description="Low complexity" evidence="2">
    <location>
        <begin position="294"/>
        <end position="306"/>
    </location>
</feature>
<evidence type="ECO:0000256" key="2">
    <source>
        <dbReference type="SAM" id="MobiDB-lite"/>
    </source>
</evidence>
<feature type="region of interest" description="Disordered" evidence="2">
    <location>
        <begin position="40"/>
        <end position="64"/>
    </location>
</feature>
<gene>
    <name evidence="3" type="ORF">BG006_003804</name>
</gene>
<dbReference type="Proteomes" id="UP000696485">
    <property type="component" value="Unassembled WGS sequence"/>
</dbReference>
<feature type="compositionally biased region" description="Polar residues" evidence="2">
    <location>
        <begin position="739"/>
        <end position="780"/>
    </location>
</feature>
<feature type="compositionally biased region" description="Low complexity" evidence="2">
    <location>
        <begin position="233"/>
        <end position="245"/>
    </location>
</feature>
<evidence type="ECO:0000313" key="4">
    <source>
        <dbReference type="Proteomes" id="UP000696485"/>
    </source>
</evidence>
<feature type="compositionally biased region" description="Basic and acidic residues" evidence="2">
    <location>
        <begin position="333"/>
        <end position="351"/>
    </location>
</feature>
<accession>A0A9P5SSL9</accession>
<feature type="region of interest" description="Disordered" evidence="2">
    <location>
        <begin position="722"/>
        <end position="833"/>
    </location>
</feature>
<feature type="compositionally biased region" description="Polar residues" evidence="2">
    <location>
        <begin position="431"/>
        <end position="442"/>
    </location>
</feature>
<feature type="region of interest" description="Disordered" evidence="2">
    <location>
        <begin position="150"/>
        <end position="622"/>
    </location>
</feature>
<feature type="compositionally biased region" description="Low complexity" evidence="2">
    <location>
        <begin position="460"/>
        <end position="471"/>
    </location>
</feature>
<feature type="compositionally biased region" description="Polar residues" evidence="2">
    <location>
        <begin position="374"/>
        <end position="384"/>
    </location>
</feature>
<keyword evidence="4" id="KW-1185">Reference proteome</keyword>
<evidence type="ECO:0000256" key="1">
    <source>
        <dbReference type="SAM" id="Coils"/>
    </source>
</evidence>
<feature type="compositionally biased region" description="Basic and acidic residues" evidence="2">
    <location>
        <begin position="417"/>
        <end position="430"/>
    </location>
</feature>
<keyword evidence="1" id="KW-0175">Coiled coil</keyword>
<name>A0A9P5SSL9_9FUNG</name>
<dbReference type="AlphaFoldDB" id="A0A9P5SSL9"/>
<organism evidence="3 4">
    <name type="scientific">Podila minutissima</name>
    <dbReference type="NCBI Taxonomy" id="64525"/>
    <lineage>
        <taxon>Eukaryota</taxon>
        <taxon>Fungi</taxon>
        <taxon>Fungi incertae sedis</taxon>
        <taxon>Mucoromycota</taxon>
        <taxon>Mortierellomycotina</taxon>
        <taxon>Mortierellomycetes</taxon>
        <taxon>Mortierellales</taxon>
        <taxon>Mortierellaceae</taxon>
        <taxon>Podila</taxon>
    </lineage>
</organism>
<sequence length="833" mass="92748">MVEPFIDALSEASYVPWIKIGAVSWIVLAHYTMPTWSHSYTRKTTPETAPITRPSPPTSLHSPVDSFDTMSERAENLRRLQRVQEIAATPRSHSFSNSNNLDFGRFKRDLERRQRPESPALFREKSSNNNMEDPYEHRDHALKDMVLRDAASQHSNPTTVAERFSRPMASSRPSSVLSNSFLSERAPSNQRFSVSVNRQTRTTPTTNSILLPDNPFQISQAPTGPTPEFVRKASAASSATATATTVPELSRNSSGSNEYPLKSDGRNRKRPLSAVFSDSTDNGRRASVQPRLNRQSGRSSRPGSQSHDGRARTKHVSPDTMSELALARKSKRLRESTRDQNEDSRVIEEANFKVPQERIQSTSQPSKESRRKMQVTNKTPTSPMKPSLIFARPKPPGKHRVSTVETPIRHISGARTYTKDYEPTDTREEAGSSSRTDSASNSFERRMQKVQVWIKDRNPSMLSPPLTSSSETMRRSPTDDDQNHDYDGRKSHSSGKRKAQNQLRGKPPKRHQPQHGEQDFAPSSQQTITSASTSSHHHHHEGLDPLRDQQDPDTSTLPPVDWSRFQVKHTTPRKPSLAASTRTLSSSPYRSWTPAGLPRSATPKRPNLSLGSSDPSAVAVSPLIRRRQQEDFLGIKRDGAASLTTVRKHQDEEEDLAATLQFNQVLETWEREDDETLARNAAREAEALEARGQNLENDGGSEGYTMAAPMPSLLRVIPLHGESSRRPVPDFSAKKPSHSPANDTTSRGSAPSLSSFNFRSTLSKSPWGAKSTSAARTPSSAERRHPGLFTPSKRAVAREQQELAGTGTKSPYKTTPTMSRYTQLSLLTDDEDS</sequence>
<feature type="compositionally biased region" description="Basic and acidic residues" evidence="2">
    <location>
        <begin position="541"/>
        <end position="550"/>
    </location>
</feature>
<feature type="compositionally biased region" description="Low complexity" evidence="2">
    <location>
        <begin position="575"/>
        <end position="588"/>
    </location>
</feature>
<feature type="compositionally biased region" description="Basic and acidic residues" evidence="2">
    <location>
        <begin position="106"/>
        <end position="126"/>
    </location>
</feature>
<protein>
    <submittedName>
        <fullName evidence="3">Uncharacterized protein</fullName>
    </submittedName>
</protein>
<proteinExistence type="predicted"/>
<reference evidence="3" key="1">
    <citation type="journal article" date="2020" name="Fungal Divers.">
        <title>Resolving the Mortierellaceae phylogeny through synthesis of multi-gene phylogenetics and phylogenomics.</title>
        <authorList>
            <person name="Vandepol N."/>
            <person name="Liber J."/>
            <person name="Desiro A."/>
            <person name="Na H."/>
            <person name="Kennedy M."/>
            <person name="Barry K."/>
            <person name="Grigoriev I.V."/>
            <person name="Miller A.N."/>
            <person name="O'Donnell K."/>
            <person name="Stajich J.E."/>
            <person name="Bonito G."/>
        </authorList>
    </citation>
    <scope>NUCLEOTIDE SEQUENCE</scope>
    <source>
        <strain evidence="3">NVP1</strain>
    </source>
</reference>
<comment type="caution">
    <text evidence="3">The sequence shown here is derived from an EMBL/GenBank/DDBJ whole genome shotgun (WGS) entry which is preliminary data.</text>
</comment>